<organism evidence="1 2">
    <name type="scientific">Cohnella candidum</name>
    <dbReference type="NCBI Taxonomy" id="2674991"/>
    <lineage>
        <taxon>Bacteria</taxon>
        <taxon>Bacillati</taxon>
        <taxon>Bacillota</taxon>
        <taxon>Bacilli</taxon>
        <taxon>Bacillales</taxon>
        <taxon>Paenibacillaceae</taxon>
        <taxon>Cohnella</taxon>
    </lineage>
</organism>
<evidence type="ECO:0000313" key="1">
    <source>
        <dbReference type="EMBL" id="AYQ72244.1"/>
    </source>
</evidence>
<dbReference type="AlphaFoldDB" id="A0A3G3JVN8"/>
<accession>A0A3G3JVN8</accession>
<proteinExistence type="predicted"/>
<reference evidence="1 2" key="1">
    <citation type="submission" date="2018-10" db="EMBL/GenBank/DDBJ databases">
        <title>Genome Sequence of Cohnella sp.</title>
        <authorList>
            <person name="Srinivasan S."/>
            <person name="Kim M.K."/>
        </authorList>
    </citation>
    <scope>NUCLEOTIDE SEQUENCE [LARGE SCALE GENOMIC DNA]</scope>
    <source>
        <strain evidence="1 2">18JY8-7</strain>
    </source>
</reference>
<dbReference type="KEGG" id="coh:EAV92_06480"/>
<name>A0A3G3JVN8_9BACL</name>
<gene>
    <name evidence="1" type="ORF">EAV92_06480</name>
</gene>
<dbReference type="Proteomes" id="UP000269097">
    <property type="component" value="Chromosome"/>
</dbReference>
<keyword evidence="1" id="KW-0946">Virion</keyword>
<sequence length="69" mass="8185">MDETLRMAPHETMEVHEMVNFKTLCLAQSKLMQGIVFDRDLKHLMQKDVEVTMRHLDQLKGLYAKIRLQ</sequence>
<protein>
    <submittedName>
        <fullName evidence="1">Spore coat protein</fullName>
    </submittedName>
</protein>
<evidence type="ECO:0000313" key="2">
    <source>
        <dbReference type="Proteomes" id="UP000269097"/>
    </source>
</evidence>
<dbReference type="EMBL" id="CP033433">
    <property type="protein sequence ID" value="AYQ72244.1"/>
    <property type="molecule type" value="Genomic_DNA"/>
</dbReference>
<keyword evidence="2" id="KW-1185">Reference proteome</keyword>
<keyword evidence="1" id="KW-0167">Capsid protein</keyword>